<dbReference type="Gene3D" id="3.40.50.720">
    <property type="entry name" value="NAD(P)-binding Rossmann-like Domain"/>
    <property type="match status" value="1"/>
</dbReference>
<dbReference type="EMBL" id="JAFGIX010000025">
    <property type="protein sequence ID" value="MBN1572545.1"/>
    <property type="molecule type" value="Genomic_DNA"/>
</dbReference>
<evidence type="ECO:0000313" key="1">
    <source>
        <dbReference type="EMBL" id="MBN1572545.1"/>
    </source>
</evidence>
<accession>A0A9D8KBY0</accession>
<gene>
    <name evidence="1" type="ORF">JW984_05030</name>
</gene>
<dbReference type="Pfam" id="PF13412">
    <property type="entry name" value="HTH_24"/>
    <property type="match status" value="1"/>
</dbReference>
<protein>
    <submittedName>
        <fullName evidence="1">Winged helix-turn-helix transcriptional regulator</fullName>
    </submittedName>
</protein>
<evidence type="ECO:0000313" key="2">
    <source>
        <dbReference type="Proteomes" id="UP000809273"/>
    </source>
</evidence>
<comment type="caution">
    <text evidence="1">The sequence shown here is derived from an EMBL/GenBank/DDBJ whole genome shotgun (WGS) entry which is preliminary data.</text>
</comment>
<sequence>MDREEIRTLRIMEEIERDNTISQRTLSQKIDISVGLVNRFIKRLVEKGYFKATTIPSHRVKYMLTPKGIAEKTRLTYEYLRYSLRFYRELKDSLQEVLSEIRVDGIDNILLYGTGEIAELAVLFSRVNEIEIVGIVDDRAGGLCLEMKISPLSEIRDFSFDAILILHTEEVKERISSLSELGVEKSKIYTLKRKR</sequence>
<dbReference type="Gene3D" id="1.10.10.10">
    <property type="entry name" value="Winged helix-like DNA-binding domain superfamily/Winged helix DNA-binding domain"/>
    <property type="match status" value="1"/>
</dbReference>
<reference evidence="1" key="1">
    <citation type="journal article" date="2021" name="Environ. Microbiol.">
        <title>Genomic characterization of three novel Desulfobacterota classes expand the metabolic and phylogenetic diversity of the phylum.</title>
        <authorList>
            <person name="Murphy C.L."/>
            <person name="Biggerstaff J."/>
            <person name="Eichhorn A."/>
            <person name="Ewing E."/>
            <person name="Shahan R."/>
            <person name="Soriano D."/>
            <person name="Stewart S."/>
            <person name="VanMol K."/>
            <person name="Walker R."/>
            <person name="Walters P."/>
            <person name="Elshahed M.S."/>
            <person name="Youssef N.H."/>
        </authorList>
    </citation>
    <scope>NUCLEOTIDE SEQUENCE</scope>
    <source>
        <strain evidence="1">Zod_Metabat.24</strain>
    </source>
</reference>
<proteinExistence type="predicted"/>
<dbReference type="InterPro" id="IPR036388">
    <property type="entry name" value="WH-like_DNA-bd_sf"/>
</dbReference>
<dbReference type="Proteomes" id="UP000809273">
    <property type="component" value="Unassembled WGS sequence"/>
</dbReference>
<dbReference type="InterPro" id="IPR036390">
    <property type="entry name" value="WH_DNA-bd_sf"/>
</dbReference>
<name>A0A9D8KBY0_9DELT</name>
<reference evidence="1" key="2">
    <citation type="submission" date="2021-01" db="EMBL/GenBank/DDBJ databases">
        <authorList>
            <person name="Hahn C.R."/>
            <person name="Youssef N.H."/>
            <person name="Elshahed M."/>
        </authorList>
    </citation>
    <scope>NUCLEOTIDE SEQUENCE</scope>
    <source>
        <strain evidence="1">Zod_Metabat.24</strain>
    </source>
</reference>
<organism evidence="1 2">
    <name type="scientific">Candidatus Zymogenus saltonus</name>
    <dbReference type="NCBI Taxonomy" id="2844893"/>
    <lineage>
        <taxon>Bacteria</taxon>
        <taxon>Deltaproteobacteria</taxon>
        <taxon>Candidatus Zymogenia</taxon>
        <taxon>Candidatus Zymogeniales</taxon>
        <taxon>Candidatus Zymogenaceae</taxon>
        <taxon>Candidatus Zymogenus</taxon>
    </lineage>
</organism>
<dbReference type="SUPFAM" id="SSF46785">
    <property type="entry name" value="Winged helix' DNA-binding domain"/>
    <property type="match status" value="1"/>
</dbReference>
<dbReference type="AlphaFoldDB" id="A0A9D8KBY0"/>